<sequence>MHDRRQPHLRPGCGQLGGAEMTAARGWRWHCDWMLRGGLAEISESTSVGGLHFQRSRRQLLRFALPAHFPTHRRPPWNPDSSLARPSSSTCRALDRGEPPEDPCGAAPHWRDSRRRQRSSSRTSAQAHTASTPLYPPTDRCPAACHCTPYETGRQH</sequence>
<organism evidence="2 3">
    <name type="scientific">Byssothecium circinans</name>
    <dbReference type="NCBI Taxonomy" id="147558"/>
    <lineage>
        <taxon>Eukaryota</taxon>
        <taxon>Fungi</taxon>
        <taxon>Dikarya</taxon>
        <taxon>Ascomycota</taxon>
        <taxon>Pezizomycotina</taxon>
        <taxon>Dothideomycetes</taxon>
        <taxon>Pleosporomycetidae</taxon>
        <taxon>Pleosporales</taxon>
        <taxon>Massarineae</taxon>
        <taxon>Massarinaceae</taxon>
        <taxon>Byssothecium</taxon>
    </lineage>
</organism>
<dbReference type="Proteomes" id="UP000800035">
    <property type="component" value="Unassembled WGS sequence"/>
</dbReference>
<dbReference type="AlphaFoldDB" id="A0A6A5U440"/>
<evidence type="ECO:0000256" key="1">
    <source>
        <dbReference type="SAM" id="MobiDB-lite"/>
    </source>
</evidence>
<accession>A0A6A5U440</accession>
<gene>
    <name evidence="2" type="ORF">CC80DRAFT_320447</name>
</gene>
<keyword evidence="3" id="KW-1185">Reference proteome</keyword>
<feature type="compositionally biased region" description="Polar residues" evidence="1">
    <location>
        <begin position="79"/>
        <end position="91"/>
    </location>
</feature>
<dbReference type="EMBL" id="ML976985">
    <property type="protein sequence ID" value="KAF1959100.1"/>
    <property type="molecule type" value="Genomic_DNA"/>
</dbReference>
<proteinExistence type="predicted"/>
<reference evidence="2" key="1">
    <citation type="journal article" date="2020" name="Stud. Mycol.">
        <title>101 Dothideomycetes genomes: a test case for predicting lifestyles and emergence of pathogens.</title>
        <authorList>
            <person name="Haridas S."/>
            <person name="Albert R."/>
            <person name="Binder M."/>
            <person name="Bloem J."/>
            <person name="Labutti K."/>
            <person name="Salamov A."/>
            <person name="Andreopoulos B."/>
            <person name="Baker S."/>
            <person name="Barry K."/>
            <person name="Bills G."/>
            <person name="Bluhm B."/>
            <person name="Cannon C."/>
            <person name="Castanera R."/>
            <person name="Culley D."/>
            <person name="Daum C."/>
            <person name="Ezra D."/>
            <person name="Gonzalez J."/>
            <person name="Henrissat B."/>
            <person name="Kuo A."/>
            <person name="Liang C."/>
            <person name="Lipzen A."/>
            <person name="Lutzoni F."/>
            <person name="Magnuson J."/>
            <person name="Mondo S."/>
            <person name="Nolan M."/>
            <person name="Ohm R."/>
            <person name="Pangilinan J."/>
            <person name="Park H.-J."/>
            <person name="Ramirez L."/>
            <person name="Alfaro M."/>
            <person name="Sun H."/>
            <person name="Tritt A."/>
            <person name="Yoshinaga Y."/>
            <person name="Zwiers L.-H."/>
            <person name="Turgeon B."/>
            <person name="Goodwin S."/>
            <person name="Spatafora J."/>
            <person name="Crous P."/>
            <person name="Grigoriev I."/>
        </authorList>
    </citation>
    <scope>NUCLEOTIDE SEQUENCE</scope>
    <source>
        <strain evidence="2">CBS 675.92</strain>
    </source>
</reference>
<feature type="region of interest" description="Disordered" evidence="1">
    <location>
        <begin position="68"/>
        <end position="141"/>
    </location>
</feature>
<name>A0A6A5U440_9PLEO</name>
<feature type="compositionally biased region" description="Low complexity" evidence="1">
    <location>
        <begin position="120"/>
        <end position="132"/>
    </location>
</feature>
<evidence type="ECO:0000313" key="3">
    <source>
        <dbReference type="Proteomes" id="UP000800035"/>
    </source>
</evidence>
<protein>
    <submittedName>
        <fullName evidence="2">Uncharacterized protein</fullName>
    </submittedName>
</protein>
<evidence type="ECO:0000313" key="2">
    <source>
        <dbReference type="EMBL" id="KAF1959100.1"/>
    </source>
</evidence>